<keyword evidence="12 15" id="KW-0413">Isomerase</keyword>
<dbReference type="PANTHER" id="PTHR11070">
    <property type="entry name" value="UVRD / RECB / PCRA DNA HELICASE FAMILY MEMBER"/>
    <property type="match status" value="1"/>
</dbReference>
<feature type="binding site" evidence="15">
    <location>
        <position position="1067"/>
    </location>
    <ligand>
        <name>Mg(2+)</name>
        <dbReference type="ChEBI" id="CHEBI:18420"/>
    </ligand>
</feature>
<evidence type="ECO:0000256" key="2">
    <source>
        <dbReference type="ARBA" id="ARBA00022723"/>
    </source>
</evidence>
<dbReference type="InterPro" id="IPR011335">
    <property type="entry name" value="Restrct_endonuc-II-like"/>
</dbReference>
<evidence type="ECO:0000256" key="4">
    <source>
        <dbReference type="ARBA" id="ARBA00022763"/>
    </source>
</evidence>
<dbReference type="EMBL" id="LPUF01000004">
    <property type="protein sequence ID" value="OQK15439.1"/>
    <property type="molecule type" value="Genomic_DNA"/>
</dbReference>
<feature type="binding site" evidence="15">
    <location>
        <position position="955"/>
    </location>
    <ligand>
        <name>Mg(2+)</name>
        <dbReference type="ChEBI" id="CHEBI:18420"/>
    </ligand>
</feature>
<evidence type="ECO:0000256" key="3">
    <source>
        <dbReference type="ARBA" id="ARBA00022741"/>
    </source>
</evidence>
<dbReference type="InterPro" id="IPR000212">
    <property type="entry name" value="DNA_helicase_UvrD/REP"/>
</dbReference>
<dbReference type="Gene3D" id="3.40.50.300">
    <property type="entry name" value="P-loop containing nucleotide triphosphate hydrolases"/>
    <property type="match status" value="2"/>
</dbReference>
<evidence type="ECO:0000256" key="1">
    <source>
        <dbReference type="ARBA" id="ARBA00022722"/>
    </source>
</evidence>
<feature type="region of interest" description="DNA-binding and helicase activity, interacts with RecC" evidence="15">
    <location>
        <begin position="1"/>
        <end position="852"/>
    </location>
</feature>
<dbReference type="Pfam" id="PF12705">
    <property type="entry name" value="PDDEXK_1"/>
    <property type="match status" value="1"/>
</dbReference>
<reference evidence="19 20" key="1">
    <citation type="submission" date="2015-12" db="EMBL/GenBank/DDBJ databases">
        <authorList>
            <person name="Shamseldin A."/>
            <person name="Moawad H."/>
            <person name="Abd El-Rahim W.M."/>
            <person name="Sadowsky M.J."/>
        </authorList>
    </citation>
    <scope>NUCLEOTIDE SEQUENCE [LARGE SCALE GENOMIC DNA]</scope>
    <source>
        <strain evidence="19 20">WF1</strain>
    </source>
</reference>
<dbReference type="Gene3D" id="3.90.320.10">
    <property type="match status" value="1"/>
</dbReference>
<feature type="region of interest" description="Nuclease activity, interacts with RecD and RecA" evidence="15">
    <location>
        <begin position="902"/>
        <end position="1171"/>
    </location>
</feature>
<comment type="catalytic activity">
    <reaction evidence="14 15">
        <text>ATP + H2O = ADP + phosphate + H(+)</text>
        <dbReference type="Rhea" id="RHEA:13065"/>
        <dbReference type="ChEBI" id="CHEBI:15377"/>
        <dbReference type="ChEBI" id="CHEBI:15378"/>
        <dbReference type="ChEBI" id="CHEBI:30616"/>
        <dbReference type="ChEBI" id="CHEBI:43474"/>
        <dbReference type="ChEBI" id="CHEBI:456216"/>
        <dbReference type="EC" id="5.6.2.4"/>
    </reaction>
</comment>
<evidence type="ECO:0000256" key="11">
    <source>
        <dbReference type="ARBA" id="ARBA00023204"/>
    </source>
</evidence>
<keyword evidence="2 15" id="KW-0479">Metal-binding</keyword>
<evidence type="ECO:0000256" key="12">
    <source>
        <dbReference type="ARBA" id="ARBA00023235"/>
    </source>
</evidence>
<feature type="binding site" evidence="15">
    <location>
        <position position="1080"/>
    </location>
    <ligand>
        <name>Mg(2+)</name>
        <dbReference type="ChEBI" id="CHEBI:18420"/>
    </ligand>
</feature>
<dbReference type="Gene3D" id="1.10.3170.10">
    <property type="entry name" value="Recbcd, chain B, domain 2"/>
    <property type="match status" value="1"/>
</dbReference>
<dbReference type="PROSITE" id="PS51217">
    <property type="entry name" value="UVRD_HELICASE_CTER"/>
    <property type="match status" value="1"/>
</dbReference>
<comment type="caution">
    <text evidence="19">The sequence shown here is derived from an EMBL/GenBank/DDBJ whole genome shotgun (WGS) entry which is preliminary data.</text>
</comment>
<feature type="active site" description="For nuclease activity" evidence="15">
    <location>
        <position position="1080"/>
    </location>
</feature>
<evidence type="ECO:0000256" key="6">
    <source>
        <dbReference type="ARBA" id="ARBA00022806"/>
    </source>
</evidence>
<dbReference type="GO" id="GO:0016887">
    <property type="term" value="F:ATP hydrolysis activity"/>
    <property type="evidence" value="ECO:0007669"/>
    <property type="project" value="RHEA"/>
</dbReference>
<dbReference type="PROSITE" id="PS51198">
    <property type="entry name" value="UVRD_HELICASE_ATP_BIND"/>
    <property type="match status" value="1"/>
</dbReference>
<evidence type="ECO:0000256" key="7">
    <source>
        <dbReference type="ARBA" id="ARBA00022839"/>
    </source>
</evidence>
<comment type="miscellaneous">
    <text evidence="15">In the RecBCD complex, RecB has a slow 3'-5' helicase, an exonuclease activity and loads RecA onto ssDNA, RecD has a fast 5'-3' helicase activity, while RecC stimulates the ATPase and processivity of the RecB helicase and contributes to recognition of the Chi site.</text>
</comment>
<evidence type="ECO:0000313" key="20">
    <source>
        <dbReference type="Proteomes" id="UP000191980"/>
    </source>
</evidence>
<dbReference type="EC" id="5.6.2.4" evidence="15"/>
<evidence type="ECO:0000256" key="10">
    <source>
        <dbReference type="ARBA" id="ARBA00023125"/>
    </source>
</evidence>
<keyword evidence="8 15" id="KW-0067">ATP-binding</keyword>
<dbReference type="EC" id="3.1.11.5" evidence="15"/>
<evidence type="ECO:0000256" key="8">
    <source>
        <dbReference type="ARBA" id="ARBA00022840"/>
    </source>
</evidence>
<dbReference type="Pfam" id="PF13361">
    <property type="entry name" value="UvrD_C"/>
    <property type="match status" value="1"/>
</dbReference>
<feature type="binding site" evidence="16">
    <location>
        <begin position="24"/>
        <end position="31"/>
    </location>
    <ligand>
        <name>ATP</name>
        <dbReference type="ChEBI" id="CHEBI:30616"/>
    </ligand>
</feature>
<dbReference type="InterPro" id="IPR027417">
    <property type="entry name" value="P-loop_NTPase"/>
</dbReference>
<dbReference type="InterPro" id="IPR011604">
    <property type="entry name" value="PDDEXK-like_dom_sf"/>
</dbReference>
<dbReference type="InterPro" id="IPR014017">
    <property type="entry name" value="DNA_helicase_UvrD-like_C"/>
</dbReference>
<dbReference type="OrthoDB" id="9810135at2"/>
<dbReference type="InterPro" id="IPR038726">
    <property type="entry name" value="PDDEXK_AddAB-type"/>
</dbReference>
<keyword evidence="3 15" id="KW-0547">Nucleotide-binding</keyword>
<evidence type="ECO:0000259" key="18">
    <source>
        <dbReference type="PROSITE" id="PS51217"/>
    </source>
</evidence>
<evidence type="ECO:0000256" key="15">
    <source>
        <dbReference type="HAMAP-Rule" id="MF_01485"/>
    </source>
</evidence>
<dbReference type="GO" id="GO:0000724">
    <property type="term" value="P:double-strand break repair via homologous recombination"/>
    <property type="evidence" value="ECO:0007669"/>
    <property type="project" value="UniProtKB-UniRule"/>
</dbReference>
<dbReference type="Gene3D" id="1.10.486.10">
    <property type="entry name" value="PCRA, domain 4"/>
    <property type="match status" value="1"/>
</dbReference>
<keyword evidence="10 15" id="KW-0238">DNA-binding</keyword>
<dbReference type="STRING" id="1420851.AU255_18395"/>
<comment type="cofactor">
    <cofactor evidence="15">
        <name>Mg(2+)</name>
        <dbReference type="ChEBI" id="CHEBI:18420"/>
    </cofactor>
    <text evidence="15">Binds 1 Mg(2+) ion per subunit.</text>
</comment>
<evidence type="ECO:0000256" key="13">
    <source>
        <dbReference type="ARBA" id="ARBA00034617"/>
    </source>
</evidence>
<keyword evidence="9 15" id="KW-0460">Magnesium</keyword>
<dbReference type="SUPFAM" id="SSF52980">
    <property type="entry name" value="Restriction endonuclease-like"/>
    <property type="match status" value="1"/>
</dbReference>
<dbReference type="AlphaFoldDB" id="A0A1V8M1K0"/>
<dbReference type="GO" id="GO:0009338">
    <property type="term" value="C:exodeoxyribonuclease V complex"/>
    <property type="evidence" value="ECO:0007669"/>
    <property type="project" value="TreeGrafter"/>
</dbReference>
<dbReference type="GO" id="GO:0000287">
    <property type="term" value="F:magnesium ion binding"/>
    <property type="evidence" value="ECO:0007669"/>
    <property type="project" value="UniProtKB-UniRule"/>
</dbReference>
<dbReference type="PANTHER" id="PTHR11070:SF23">
    <property type="entry name" value="RECBCD ENZYME SUBUNIT RECB"/>
    <property type="match status" value="1"/>
</dbReference>
<dbReference type="Proteomes" id="UP000191980">
    <property type="component" value="Unassembled WGS sequence"/>
</dbReference>
<dbReference type="GO" id="GO:0008854">
    <property type="term" value="F:exodeoxyribonuclease V activity"/>
    <property type="evidence" value="ECO:0007669"/>
    <property type="project" value="UniProtKB-EC"/>
</dbReference>
<comment type="subunit">
    <text evidence="15">Heterotrimer of RecB, RecC and RecD. All subunits contribute to DNA-binding. Interacts with RecA.</text>
</comment>
<comment type="catalytic activity">
    <reaction evidence="13 15">
        <text>Couples ATP hydrolysis with the unwinding of duplex DNA by translocating in the 3'-5' direction.</text>
        <dbReference type="EC" id="5.6.2.4"/>
    </reaction>
</comment>
<accession>A0A1V8M1K0</accession>
<evidence type="ECO:0000256" key="14">
    <source>
        <dbReference type="ARBA" id="ARBA00048988"/>
    </source>
</evidence>
<dbReference type="HAMAP" id="MF_01485">
    <property type="entry name" value="RecB"/>
    <property type="match status" value="1"/>
</dbReference>
<evidence type="ECO:0000313" key="19">
    <source>
        <dbReference type="EMBL" id="OQK15439.1"/>
    </source>
</evidence>
<evidence type="ECO:0000256" key="9">
    <source>
        <dbReference type="ARBA" id="ARBA00022842"/>
    </source>
</evidence>
<comment type="domain">
    <text evidence="15">The N-terminal DNA-binding domain is a ssDNA-dependent ATPase and has ATP-dependent 3'-5' helicase function. This domain interacts with RecC.</text>
</comment>
<keyword evidence="4 15" id="KW-0227">DNA damage</keyword>
<organism evidence="19 20">
    <name type="scientific">Methyloprofundus sedimenti</name>
    <dbReference type="NCBI Taxonomy" id="1420851"/>
    <lineage>
        <taxon>Bacteria</taxon>
        <taxon>Pseudomonadati</taxon>
        <taxon>Pseudomonadota</taxon>
        <taxon>Gammaproteobacteria</taxon>
        <taxon>Methylococcales</taxon>
        <taxon>Methylococcaceae</taxon>
        <taxon>Methyloprofundus</taxon>
    </lineage>
</organism>
<sequence>MPANHQDFNPVTTELKPGINLLEASAGTGKTYAIAMLALRFVVEQNYAIDQLLIVTFTKAATKELKERVRARLVEAKHYLTGQSSENIDVTISQWAEELIASSEIDEKLAIQRLNTALLSIDQAGIFTIHGFCQRLLKEHALESGQMFDVELSDETHAVRQQMVEDFWRTQIYPRDAWEVSLLCHQYDTPDALLASLGKYPATLAIYPELEDLDSLLVALKTQALAAKKALELQGESLEAAVNLGYFKKPLTDKFPEAYQSLQQWLQATAEAAEDYNCPCPGEADFKLFSSDNLAKEIRVAHKDKLDFDSSAFDLLMTYSQKVSLVLRRALAEELQKNLETRLQQLNIMSHDSLITRTADALSNAGGELLVAVISQQYRVALIDEFQDTDQNQWHIFSHLFAAPEQYLYLIGDPKQAIYKFRGADIHSYLQAKQQAQHHYTLGKNWRSHPDLVAAINQLFSQCTKPFVFEDLEFNPVEPALDSAKGTLVHNSQPLAPLALWQLAESDAKTGYWTNAKAADEVKIAITNEILLLLNGEVSVHSDTANCVLQAADIAILVRTNKQAVLYQEVLNLAGIPAVLNSTASVFSSTEARDLHQLMQALAQPGDMSLLKQALSLSWFALDGQQLYQTLNDEIQLGAWLSRFQDYHELWQKKGFMAMMLRFLSQENVRVHLTRTSQAERQITNLHHLLELVQQASLDEHLGLLKTIDWLRAAITAENNVNDEQQLRLESDADAVKIVTMHRSKGLEYPVVFCPYLWGRSDRLEKEKQIITCHAQDEMLVDLGSDNFEQHREIALQEELAEDLRILYVALTRAKYRCYVTWLDSRSSNKPNQSALAYLLYQHADIPFTQQQEKLQQLATDYPQSFAYQLLETGNVVQGTYQATERNTDLAIPAQKRHLYSNWQMSSYTALSYLSLHEAAELPLDKAEESNDTTQLAEQAPLALAKGAHTGNVIHDLLENISFAALARREEISQQRDSACQRYGLKIETPTILNELLYQTVTTPLNHDDSDFYLANLAEQSCLKEMPFYLSLSNFATEEINFILQDSPAFQPLSDKQMQGYLTGFIDLIFVYQGRYYVLDYKSNALSDYQPDTLTQAMREHNYGLQYWLYSVVLHQYLQKRLPDYHYAEHFGGVRYLFVRGMQAEQAMSGVYSDLPDEQRINELAELFSAG</sequence>
<dbReference type="GO" id="GO:0005524">
    <property type="term" value="F:ATP binding"/>
    <property type="evidence" value="ECO:0007669"/>
    <property type="project" value="UniProtKB-UniRule"/>
</dbReference>
<dbReference type="CDD" id="cd22352">
    <property type="entry name" value="RecB_C-like"/>
    <property type="match status" value="1"/>
</dbReference>
<feature type="domain" description="UvrD-like helicase C-terminal" evidence="18">
    <location>
        <begin position="478"/>
        <end position="746"/>
    </location>
</feature>
<comment type="similarity">
    <text evidence="15">Belongs to the helicase family. UvrD subfamily.</text>
</comment>
<evidence type="ECO:0000259" key="17">
    <source>
        <dbReference type="PROSITE" id="PS51198"/>
    </source>
</evidence>
<keyword evidence="20" id="KW-1185">Reference proteome</keyword>
<dbReference type="Pfam" id="PF00580">
    <property type="entry name" value="UvrD-helicase"/>
    <property type="match status" value="1"/>
</dbReference>
<dbReference type="GO" id="GO:0043138">
    <property type="term" value="F:3'-5' DNA helicase activity"/>
    <property type="evidence" value="ECO:0007669"/>
    <property type="project" value="UniProtKB-UniRule"/>
</dbReference>
<comment type="catalytic activity">
    <reaction evidence="15">
        <text>Exonucleolytic cleavage (in the presence of ATP) in either 5'- to 3'- or 3'- to 5'-direction to yield 5'-phosphooligonucleotides.</text>
        <dbReference type="EC" id="3.1.11.5"/>
    </reaction>
</comment>
<protein>
    <recommendedName>
        <fullName evidence="15">RecBCD enzyme subunit RecB</fullName>
        <ecNumber evidence="15">3.1.11.5</ecNumber>
        <ecNumber evidence="15">5.6.2.4</ecNumber>
    </recommendedName>
    <alternativeName>
        <fullName evidence="15">DNA 3'-5' helicase subunit RecB</fullName>
    </alternativeName>
    <alternativeName>
        <fullName evidence="15">Exonuclease V subunit RecB</fullName>
        <shortName evidence="15">ExoV subunit RecB</shortName>
    </alternativeName>
    <alternativeName>
        <fullName evidence="15">Helicase/nuclease RecBCD subunit RecB</fullName>
    </alternativeName>
</protein>
<dbReference type="SUPFAM" id="SSF52540">
    <property type="entry name" value="P-loop containing nucleoside triphosphate hydrolases"/>
    <property type="match status" value="1"/>
</dbReference>
<dbReference type="GO" id="GO:0003677">
    <property type="term" value="F:DNA binding"/>
    <property type="evidence" value="ECO:0007669"/>
    <property type="project" value="UniProtKB-UniRule"/>
</dbReference>
<comment type="function">
    <text evidence="15">A helicase/nuclease that prepares dsDNA breaks (DSB) for recombinational DNA repair. Binds to DSBs and unwinds DNA via a highly rapid and processive ATP-dependent bidirectional helicase activity. Unwinds dsDNA until it encounters a Chi (crossover hotspot instigator) sequence from the 3' direction. Cuts ssDNA a few nucleotides 3' to the Chi site. The properties and activities of the enzyme are changed at Chi. The Chi-altered holoenzyme produces a long 3'-ssDNA overhang and facilitates RecA-binding to the ssDNA for homologous DNA recombination and repair. Holoenzyme degrades any linearized DNA that is unable to undergo homologous recombination. In the holoenzyme this subunit contributes ATPase, 3'-5' helicase, exonuclease activity and loads RecA onto ssDNA.</text>
</comment>
<dbReference type="NCBIfam" id="TIGR00609">
    <property type="entry name" value="recB"/>
    <property type="match status" value="1"/>
</dbReference>
<keyword evidence="6 15" id="KW-0347">Helicase</keyword>
<keyword evidence="11 15" id="KW-0234">DNA repair</keyword>
<feature type="domain" description="UvrD-like helicase ATP-binding" evidence="17">
    <location>
        <begin position="3"/>
        <end position="449"/>
    </location>
</feature>
<gene>
    <name evidence="15" type="primary">recB</name>
    <name evidence="19" type="ORF">AU255_18395</name>
</gene>
<name>A0A1V8M1K0_9GAMM</name>
<comment type="domain">
    <text evidence="15">The C-terminal domain has nuclease activity and interacts with RecD. It interacts with RecA, facilitating its loading onto ssDNA.</text>
</comment>
<dbReference type="InterPro" id="IPR014016">
    <property type="entry name" value="UvrD-like_ATP-bd"/>
</dbReference>
<evidence type="ECO:0000256" key="5">
    <source>
        <dbReference type="ARBA" id="ARBA00022801"/>
    </source>
</evidence>
<proteinExistence type="inferred from homology"/>
<dbReference type="GO" id="GO:0005829">
    <property type="term" value="C:cytosol"/>
    <property type="evidence" value="ECO:0007669"/>
    <property type="project" value="TreeGrafter"/>
</dbReference>
<keyword evidence="5 15" id="KW-0378">Hydrolase</keyword>
<dbReference type="InterPro" id="IPR004586">
    <property type="entry name" value="RecB"/>
</dbReference>
<keyword evidence="7 15" id="KW-0269">Exonuclease</keyword>
<keyword evidence="1 15" id="KW-0540">Nuclease</keyword>
<evidence type="ECO:0000256" key="16">
    <source>
        <dbReference type="PROSITE-ProRule" id="PRU00560"/>
    </source>
</evidence>
<dbReference type="RefSeq" id="WP_080524378.1">
    <property type="nucleotide sequence ID" value="NZ_LPUF01000004.1"/>
</dbReference>